<dbReference type="AlphaFoldDB" id="A0A9X1B7Y1"/>
<protein>
    <recommendedName>
        <fullName evidence="6">LPS-assembly lipoprotein LptE</fullName>
    </recommendedName>
</protein>
<accession>A0A9X1B7Y1</accession>
<dbReference type="Pfam" id="PF04390">
    <property type="entry name" value="LptE"/>
    <property type="match status" value="1"/>
</dbReference>
<evidence type="ECO:0000256" key="6">
    <source>
        <dbReference type="HAMAP-Rule" id="MF_01186"/>
    </source>
</evidence>
<evidence type="ECO:0000313" key="8">
    <source>
        <dbReference type="EMBL" id="MBK1644207.1"/>
    </source>
</evidence>
<name>A0A9X1B7Y1_9GAMM</name>
<feature type="region of interest" description="Disordered" evidence="7">
    <location>
        <begin position="1"/>
        <end position="26"/>
    </location>
</feature>
<dbReference type="Proteomes" id="UP001138802">
    <property type="component" value="Unassembled WGS sequence"/>
</dbReference>
<sequence length="202" mass="21953">MNARAPSPPRPSQRPRPPRARATGSARARSRVCSSALSLLVICLLPLLPLGCGFQLRGVVEIPEALNPIYIQAGASPVREALLDQLTGGAVQLAPTPAEAKLIVRILSERQASRVVAVDTTGRVLAYELLYYVTYDAIAPDGAELVPAQTLELMRNFDNPDVEVLGKQLEEAMIYQDFARDAADRILMRLRVTLIDTSPSQP</sequence>
<keyword evidence="1" id="KW-0732">Signal</keyword>
<keyword evidence="5" id="KW-0449">Lipoprotein</keyword>
<comment type="function">
    <text evidence="6">Together with LptD, is involved in the assembly of lipopolysaccharide (LPS) at the surface of the outer membrane. Required for the proper assembly of LptD. Binds LPS and may serve as the LPS recognition site at the outer membrane.</text>
</comment>
<evidence type="ECO:0000256" key="1">
    <source>
        <dbReference type="ARBA" id="ARBA00022729"/>
    </source>
</evidence>
<evidence type="ECO:0000256" key="5">
    <source>
        <dbReference type="ARBA" id="ARBA00023288"/>
    </source>
</evidence>
<evidence type="ECO:0000313" key="9">
    <source>
        <dbReference type="Proteomes" id="UP001138802"/>
    </source>
</evidence>
<dbReference type="GO" id="GO:0001530">
    <property type="term" value="F:lipopolysaccharide binding"/>
    <property type="evidence" value="ECO:0007669"/>
    <property type="project" value="TreeGrafter"/>
</dbReference>
<feature type="compositionally biased region" description="Pro residues" evidence="7">
    <location>
        <begin position="1"/>
        <end position="15"/>
    </location>
</feature>
<evidence type="ECO:0000256" key="3">
    <source>
        <dbReference type="ARBA" id="ARBA00023139"/>
    </source>
</evidence>
<dbReference type="EMBL" id="NRSD01000004">
    <property type="protein sequence ID" value="MBK1644207.1"/>
    <property type="molecule type" value="Genomic_DNA"/>
</dbReference>
<dbReference type="GO" id="GO:0043165">
    <property type="term" value="P:Gram-negative-bacterium-type cell outer membrane assembly"/>
    <property type="evidence" value="ECO:0007669"/>
    <property type="project" value="UniProtKB-UniRule"/>
</dbReference>
<keyword evidence="9" id="KW-1185">Reference proteome</keyword>
<dbReference type="GO" id="GO:0009279">
    <property type="term" value="C:cell outer membrane"/>
    <property type="evidence" value="ECO:0007669"/>
    <property type="project" value="UniProtKB-UniRule"/>
</dbReference>
<proteinExistence type="inferred from homology"/>
<evidence type="ECO:0000256" key="7">
    <source>
        <dbReference type="SAM" id="MobiDB-lite"/>
    </source>
</evidence>
<comment type="caution">
    <text evidence="8">The sequence shown here is derived from an EMBL/GenBank/DDBJ whole genome shotgun (WGS) entry which is preliminary data.</text>
</comment>
<dbReference type="PANTHER" id="PTHR38098">
    <property type="entry name" value="LPS-ASSEMBLY LIPOPROTEIN LPTE"/>
    <property type="match status" value="1"/>
</dbReference>
<dbReference type="GO" id="GO:0015920">
    <property type="term" value="P:lipopolysaccharide transport"/>
    <property type="evidence" value="ECO:0007669"/>
    <property type="project" value="TreeGrafter"/>
</dbReference>
<gene>
    <name evidence="6" type="primary">lptE</name>
    <name evidence="8" type="ORF">CKO25_05975</name>
</gene>
<evidence type="ECO:0000256" key="2">
    <source>
        <dbReference type="ARBA" id="ARBA00023136"/>
    </source>
</evidence>
<organism evidence="8 9">
    <name type="scientific">Thiocapsa imhoffii</name>
    <dbReference type="NCBI Taxonomy" id="382777"/>
    <lineage>
        <taxon>Bacteria</taxon>
        <taxon>Pseudomonadati</taxon>
        <taxon>Pseudomonadota</taxon>
        <taxon>Gammaproteobacteria</taxon>
        <taxon>Chromatiales</taxon>
        <taxon>Chromatiaceae</taxon>
        <taxon>Thiocapsa</taxon>
    </lineage>
</organism>
<evidence type="ECO:0000256" key="4">
    <source>
        <dbReference type="ARBA" id="ARBA00023237"/>
    </source>
</evidence>
<dbReference type="InterPro" id="IPR007485">
    <property type="entry name" value="LPS_assembly_LptE"/>
</dbReference>
<dbReference type="PANTHER" id="PTHR38098:SF1">
    <property type="entry name" value="LPS-ASSEMBLY LIPOPROTEIN LPTE"/>
    <property type="match status" value="1"/>
</dbReference>
<keyword evidence="2 6" id="KW-0472">Membrane</keyword>
<keyword evidence="3" id="KW-0564">Palmitate</keyword>
<reference evidence="8 9" key="1">
    <citation type="journal article" date="2020" name="Microorganisms">
        <title>Osmotic Adaptation and Compatible Solute Biosynthesis of Phototrophic Bacteria as Revealed from Genome Analyses.</title>
        <authorList>
            <person name="Imhoff J.F."/>
            <person name="Rahn T."/>
            <person name="Kunzel S."/>
            <person name="Keller A."/>
            <person name="Neulinger S.C."/>
        </authorList>
    </citation>
    <scope>NUCLEOTIDE SEQUENCE [LARGE SCALE GENOMIC DNA]</scope>
    <source>
        <strain evidence="8 9">DSM 21303</strain>
    </source>
</reference>
<dbReference type="GO" id="GO:1990351">
    <property type="term" value="C:transporter complex"/>
    <property type="evidence" value="ECO:0007669"/>
    <property type="project" value="TreeGrafter"/>
</dbReference>
<keyword evidence="4 6" id="KW-0998">Cell outer membrane</keyword>
<dbReference type="Gene3D" id="3.30.160.150">
    <property type="entry name" value="Lipoprotein like domain"/>
    <property type="match status" value="1"/>
</dbReference>
<comment type="similarity">
    <text evidence="6">Belongs to the LptE lipoprotein family.</text>
</comment>
<dbReference type="HAMAP" id="MF_01186">
    <property type="entry name" value="LPS_assembly_LptE"/>
    <property type="match status" value="1"/>
</dbReference>
<comment type="subunit">
    <text evidence="6">Component of the lipopolysaccharide transport and assembly complex. Interacts with LptD.</text>
</comment>